<reference evidence="9" key="1">
    <citation type="submission" date="2022-08" db="EMBL/GenBank/DDBJ databases">
        <authorList>
            <person name="Kallberg Y."/>
            <person name="Tangrot J."/>
            <person name="Rosling A."/>
        </authorList>
    </citation>
    <scope>NUCLEOTIDE SEQUENCE</scope>
    <source>
        <strain evidence="9">Wild A</strain>
    </source>
</reference>
<keyword evidence="10" id="KW-1185">Reference proteome</keyword>
<evidence type="ECO:0000313" key="9">
    <source>
        <dbReference type="EMBL" id="CAI2175961.1"/>
    </source>
</evidence>
<dbReference type="InterPro" id="IPR038358">
    <property type="entry name" value="VPS28_N_sf"/>
</dbReference>
<dbReference type="AlphaFoldDB" id="A0A9W4SPP4"/>
<comment type="subcellular location">
    <subcellularLocation>
        <location evidence="1">Late endosome membrane</location>
        <topology evidence="1">Peripheral membrane protein</topology>
    </subcellularLocation>
</comment>
<dbReference type="PIRSF" id="PIRSF017535">
    <property type="entry name" value="VPS28"/>
    <property type="match status" value="1"/>
</dbReference>
<dbReference type="InterPro" id="IPR017899">
    <property type="entry name" value="VPS28_C"/>
</dbReference>
<dbReference type="FunFam" id="1.20.120.1130:FF:000001">
    <property type="entry name" value="Vacuolar protein sorting-associated protein 28 homolog"/>
    <property type="match status" value="1"/>
</dbReference>
<comment type="caution">
    <text evidence="9">The sequence shown here is derived from an EMBL/GenBank/DDBJ whole genome shotgun (WGS) entry which is preliminary data.</text>
</comment>
<feature type="domain" description="VPS28 N-terminal" evidence="8">
    <location>
        <begin position="26"/>
        <end position="136"/>
    </location>
</feature>
<sequence>MSITPASFSYLTAYGPPRAASYSPVPSEHSLALDEEVRLYTNNKDREKYENLADLYAIIVTMEHLEKAYVRDSVTASEYTKACAQLIAQYRTALNLVCDSITDVEKFMEKFIREYKLECPAAVNRFKIGVPATIEHPTGAGHDNSKFAQYVAETVHHLITTMDALKLGMKAVDYIHPMLSDLIQSLNNVSSLPADFEGKAKIRNWLITLNGMKASDELNEEQVRQLSFDLENANNAFYRSLSDKN</sequence>
<dbReference type="Pfam" id="PF03997">
    <property type="entry name" value="VPS28"/>
    <property type="match status" value="1"/>
</dbReference>
<dbReference type="GO" id="GO:0043328">
    <property type="term" value="P:protein transport to vacuole involved in ubiquitin-dependent protein catabolic process via the multivesicular body sorting pathway"/>
    <property type="evidence" value="ECO:0007669"/>
    <property type="project" value="TreeGrafter"/>
</dbReference>
<dbReference type="Gene3D" id="1.20.1440.200">
    <property type="match status" value="1"/>
</dbReference>
<dbReference type="InterPro" id="IPR037206">
    <property type="entry name" value="VPS28_C_sf"/>
</dbReference>
<accession>A0A9W4SPP4</accession>
<dbReference type="GO" id="GO:0044877">
    <property type="term" value="F:protein-containing complex binding"/>
    <property type="evidence" value="ECO:0007669"/>
    <property type="project" value="TreeGrafter"/>
</dbReference>
<dbReference type="PROSITE" id="PS51313">
    <property type="entry name" value="VPS28_N"/>
    <property type="match status" value="1"/>
</dbReference>
<dbReference type="PROSITE" id="PS51310">
    <property type="entry name" value="VPS28_C"/>
    <property type="match status" value="1"/>
</dbReference>
<comment type="function">
    <text evidence="5">Component of the ESCRT-I complex (endosomal sorting complex required for transport I), a regulator of vesicular trafficking process.</text>
</comment>
<dbReference type="SUPFAM" id="SSF140427">
    <property type="entry name" value="VPS28 C-terminal domain-like"/>
    <property type="match status" value="1"/>
</dbReference>
<keyword evidence="2 5" id="KW-0813">Transport</keyword>
<comment type="similarity">
    <text evidence="5 6">Belongs to the VPS28 family.</text>
</comment>
<dbReference type="Proteomes" id="UP001153678">
    <property type="component" value="Unassembled WGS sequence"/>
</dbReference>
<dbReference type="PANTHER" id="PTHR12937">
    <property type="entry name" value="VACUOLAR PROTEIN SORTING 28, ISOFORM 2 VPS28"/>
    <property type="match status" value="1"/>
</dbReference>
<protein>
    <recommendedName>
        <fullName evidence="5">Vacuolar protein sorting-associated protein 28</fullName>
    </recommendedName>
    <alternativeName>
        <fullName evidence="5">ESCRT-I complex subunit VPS28</fullName>
    </alternativeName>
</protein>
<evidence type="ECO:0000256" key="1">
    <source>
        <dbReference type="ARBA" id="ARBA00004633"/>
    </source>
</evidence>
<name>A0A9W4SPP4_9GLOM</name>
<dbReference type="SUPFAM" id="SSF140111">
    <property type="entry name" value="Endosomal sorting complex assembly domain"/>
    <property type="match status" value="1"/>
</dbReference>
<dbReference type="InterPro" id="IPR017898">
    <property type="entry name" value="VPS28_N"/>
</dbReference>
<keyword evidence="4 5" id="KW-0653">Protein transport</keyword>
<organism evidence="9 10">
    <name type="scientific">Funneliformis geosporum</name>
    <dbReference type="NCBI Taxonomy" id="1117311"/>
    <lineage>
        <taxon>Eukaryota</taxon>
        <taxon>Fungi</taxon>
        <taxon>Fungi incertae sedis</taxon>
        <taxon>Mucoromycota</taxon>
        <taxon>Glomeromycotina</taxon>
        <taxon>Glomeromycetes</taxon>
        <taxon>Glomerales</taxon>
        <taxon>Glomeraceae</taxon>
        <taxon>Funneliformis</taxon>
    </lineage>
</organism>
<dbReference type="PANTHER" id="PTHR12937:SF0">
    <property type="entry name" value="VACUOLAR PROTEIN SORTING-ASSOCIATED PROTEIN 28 HOMOLOG"/>
    <property type="match status" value="1"/>
</dbReference>
<evidence type="ECO:0000259" key="7">
    <source>
        <dbReference type="PROSITE" id="PS51310"/>
    </source>
</evidence>
<evidence type="ECO:0000256" key="6">
    <source>
        <dbReference type="PROSITE-ProRule" id="PRU00642"/>
    </source>
</evidence>
<dbReference type="OrthoDB" id="2671at2759"/>
<evidence type="ECO:0000256" key="2">
    <source>
        <dbReference type="ARBA" id="ARBA00022448"/>
    </source>
</evidence>
<evidence type="ECO:0000256" key="3">
    <source>
        <dbReference type="ARBA" id="ARBA00022753"/>
    </source>
</evidence>
<proteinExistence type="inferred from homology"/>
<dbReference type="GO" id="GO:0031902">
    <property type="term" value="C:late endosome membrane"/>
    <property type="evidence" value="ECO:0007669"/>
    <property type="project" value="UniProtKB-SubCell"/>
</dbReference>
<evidence type="ECO:0000259" key="8">
    <source>
        <dbReference type="PROSITE" id="PS51313"/>
    </source>
</evidence>
<evidence type="ECO:0000256" key="4">
    <source>
        <dbReference type="ARBA" id="ARBA00022927"/>
    </source>
</evidence>
<evidence type="ECO:0000256" key="5">
    <source>
        <dbReference type="PIRNR" id="PIRNR017535"/>
    </source>
</evidence>
<dbReference type="GO" id="GO:0000813">
    <property type="term" value="C:ESCRT I complex"/>
    <property type="evidence" value="ECO:0007669"/>
    <property type="project" value="UniProtKB-UniRule"/>
</dbReference>
<dbReference type="Gene3D" id="1.20.120.1130">
    <property type="match status" value="1"/>
</dbReference>
<keyword evidence="3 5" id="KW-0967">Endosome</keyword>
<feature type="domain" description="VPS28 C-terminal" evidence="7">
    <location>
        <begin position="146"/>
        <end position="242"/>
    </location>
</feature>
<dbReference type="InterPro" id="IPR007143">
    <property type="entry name" value="Vps28"/>
</dbReference>
<dbReference type="EMBL" id="CAMKVN010001433">
    <property type="protein sequence ID" value="CAI2175961.1"/>
    <property type="molecule type" value="Genomic_DNA"/>
</dbReference>
<evidence type="ECO:0000313" key="10">
    <source>
        <dbReference type="Proteomes" id="UP001153678"/>
    </source>
</evidence>
<dbReference type="InterPro" id="IPR037202">
    <property type="entry name" value="ESCRT_assembly_dom"/>
</dbReference>
<gene>
    <name evidence="9" type="ORF">FWILDA_LOCUS7352</name>
</gene>